<evidence type="ECO:0000256" key="4">
    <source>
        <dbReference type="ARBA" id="ARBA00022722"/>
    </source>
</evidence>
<evidence type="ECO:0000259" key="8">
    <source>
        <dbReference type="Pfam" id="PF13359"/>
    </source>
</evidence>
<evidence type="ECO:0000256" key="1">
    <source>
        <dbReference type="ARBA" id="ARBA00001968"/>
    </source>
</evidence>
<evidence type="ECO:0000256" key="3">
    <source>
        <dbReference type="ARBA" id="ARBA00006958"/>
    </source>
</evidence>
<name>A0AAV2NV14_9HYME</name>
<evidence type="ECO:0000256" key="2">
    <source>
        <dbReference type="ARBA" id="ARBA00004123"/>
    </source>
</evidence>
<dbReference type="Proteomes" id="UP001497644">
    <property type="component" value="Chromosome 5"/>
</dbReference>
<accession>A0AAV2NV14</accession>
<evidence type="ECO:0000256" key="6">
    <source>
        <dbReference type="ARBA" id="ARBA00022801"/>
    </source>
</evidence>
<keyword evidence="6" id="KW-0378">Hydrolase</keyword>
<dbReference type="EMBL" id="OZ034828">
    <property type="protein sequence ID" value="CAL1684384.1"/>
    <property type="molecule type" value="Genomic_DNA"/>
</dbReference>
<dbReference type="InterPro" id="IPR045249">
    <property type="entry name" value="HARBI1-like"/>
</dbReference>
<protein>
    <recommendedName>
        <fullName evidence="8">DDE Tnp4 domain-containing protein</fullName>
    </recommendedName>
</protein>
<keyword evidence="4" id="KW-0540">Nuclease</keyword>
<evidence type="ECO:0000256" key="7">
    <source>
        <dbReference type="ARBA" id="ARBA00023242"/>
    </source>
</evidence>
<dbReference type="Pfam" id="PF13359">
    <property type="entry name" value="DDE_Tnp_4"/>
    <property type="match status" value="1"/>
</dbReference>
<keyword evidence="7" id="KW-0539">Nucleus</keyword>
<dbReference type="GO" id="GO:0016787">
    <property type="term" value="F:hydrolase activity"/>
    <property type="evidence" value="ECO:0007669"/>
    <property type="project" value="UniProtKB-KW"/>
</dbReference>
<dbReference type="AlphaFoldDB" id="A0AAV2NV14"/>
<comment type="similarity">
    <text evidence="3">Belongs to the HARBI1 family.</text>
</comment>
<dbReference type="GO" id="GO:0046872">
    <property type="term" value="F:metal ion binding"/>
    <property type="evidence" value="ECO:0007669"/>
    <property type="project" value="UniProtKB-KW"/>
</dbReference>
<proteinExistence type="inferred from homology"/>
<sequence>MEVDVALMCVVRTFLEPSSYIYEDENASILQLIMEQDLLGIADTVSITKDCRRIPETEDYVEHIIPSLSSAQFKSHFQMLPSTFEFILDEIGEKLIRTTDGNEMVPADKQLLLSLWRFATTDSYSSINQRFNVGKGTAVRSVRRVARALRELSTKYIVWPTGDRIQDIVDGFSCASGFPDTIGAIGGTHINIPSSKNNPETSVNQKNHYSIQLQAVCDHTRLFTHVHVGNVSSDHDARAFRLSTLQEYINDSNQFPNNTHLIGDAAYGLHQHLMVPYPDNESLTKQQKNYNLCHSSGKMMIQRAFALLKERWRSLLHILAISRMDFTSDHILACCVLHNICLLKRDELQLQGQMIVLDMEETELQKEKIEYDDKNVAEAKRNNICAKLCMRNV</sequence>
<evidence type="ECO:0000313" key="10">
    <source>
        <dbReference type="Proteomes" id="UP001497644"/>
    </source>
</evidence>
<comment type="subcellular location">
    <subcellularLocation>
        <location evidence="2">Nucleus</location>
    </subcellularLocation>
</comment>
<dbReference type="GO" id="GO:0005634">
    <property type="term" value="C:nucleus"/>
    <property type="evidence" value="ECO:0007669"/>
    <property type="project" value="UniProtKB-SubCell"/>
</dbReference>
<dbReference type="GO" id="GO:0004518">
    <property type="term" value="F:nuclease activity"/>
    <property type="evidence" value="ECO:0007669"/>
    <property type="project" value="UniProtKB-KW"/>
</dbReference>
<comment type="cofactor">
    <cofactor evidence="1">
        <name>a divalent metal cation</name>
        <dbReference type="ChEBI" id="CHEBI:60240"/>
    </cofactor>
</comment>
<dbReference type="InterPro" id="IPR027806">
    <property type="entry name" value="HARBI1_dom"/>
</dbReference>
<keyword evidence="10" id="KW-1185">Reference proteome</keyword>
<reference evidence="9" key="1">
    <citation type="submission" date="2024-04" db="EMBL/GenBank/DDBJ databases">
        <authorList>
            <consortium name="Molecular Ecology Group"/>
        </authorList>
    </citation>
    <scope>NUCLEOTIDE SEQUENCE</scope>
</reference>
<keyword evidence="5" id="KW-0479">Metal-binding</keyword>
<organism evidence="9 10">
    <name type="scientific">Lasius platythorax</name>
    <dbReference type="NCBI Taxonomy" id="488582"/>
    <lineage>
        <taxon>Eukaryota</taxon>
        <taxon>Metazoa</taxon>
        <taxon>Ecdysozoa</taxon>
        <taxon>Arthropoda</taxon>
        <taxon>Hexapoda</taxon>
        <taxon>Insecta</taxon>
        <taxon>Pterygota</taxon>
        <taxon>Neoptera</taxon>
        <taxon>Endopterygota</taxon>
        <taxon>Hymenoptera</taxon>
        <taxon>Apocrita</taxon>
        <taxon>Aculeata</taxon>
        <taxon>Formicoidea</taxon>
        <taxon>Formicidae</taxon>
        <taxon>Formicinae</taxon>
        <taxon>Lasius</taxon>
        <taxon>Lasius</taxon>
    </lineage>
</organism>
<feature type="domain" description="DDE Tnp4" evidence="8">
    <location>
        <begin position="186"/>
        <end position="339"/>
    </location>
</feature>
<gene>
    <name evidence="9" type="ORF">LPLAT_LOCUS10019</name>
</gene>
<evidence type="ECO:0000256" key="5">
    <source>
        <dbReference type="ARBA" id="ARBA00022723"/>
    </source>
</evidence>
<evidence type="ECO:0000313" key="9">
    <source>
        <dbReference type="EMBL" id="CAL1684384.1"/>
    </source>
</evidence>
<dbReference type="PANTHER" id="PTHR22930">
    <property type="match status" value="1"/>
</dbReference>
<dbReference type="PANTHER" id="PTHR22930:SF237">
    <property type="entry name" value="SI:CH73-257C13.2"/>
    <property type="match status" value="1"/>
</dbReference>